<gene>
    <name evidence="2" type="ORF">LTRI10_LOCUS5281</name>
</gene>
<sequence length="127" mass="13968">MTTTSEPSATAPNSGSSQQRVASEKAFLGSIMIADPYPPERAVHDVTKNKWLAGLCPSPLPKGMTLTEALLDLARREAALDPLPPDYDSDAEWGSYYGECHDGSHLVNEEPDWEWYRSMGVHLPPKI</sequence>
<accession>A0AAV2CNC7</accession>
<feature type="region of interest" description="Disordered" evidence="1">
    <location>
        <begin position="1"/>
        <end position="22"/>
    </location>
</feature>
<evidence type="ECO:0000313" key="2">
    <source>
        <dbReference type="EMBL" id="CAL1357671.1"/>
    </source>
</evidence>
<dbReference type="EMBL" id="OZ034813">
    <property type="protein sequence ID" value="CAL1357671.1"/>
    <property type="molecule type" value="Genomic_DNA"/>
</dbReference>
<name>A0AAV2CNC7_9ROSI</name>
<dbReference type="AlphaFoldDB" id="A0AAV2CNC7"/>
<keyword evidence="3" id="KW-1185">Reference proteome</keyword>
<evidence type="ECO:0000313" key="3">
    <source>
        <dbReference type="Proteomes" id="UP001497516"/>
    </source>
</evidence>
<organism evidence="2 3">
    <name type="scientific">Linum trigynum</name>
    <dbReference type="NCBI Taxonomy" id="586398"/>
    <lineage>
        <taxon>Eukaryota</taxon>
        <taxon>Viridiplantae</taxon>
        <taxon>Streptophyta</taxon>
        <taxon>Embryophyta</taxon>
        <taxon>Tracheophyta</taxon>
        <taxon>Spermatophyta</taxon>
        <taxon>Magnoliopsida</taxon>
        <taxon>eudicotyledons</taxon>
        <taxon>Gunneridae</taxon>
        <taxon>Pentapetalae</taxon>
        <taxon>rosids</taxon>
        <taxon>fabids</taxon>
        <taxon>Malpighiales</taxon>
        <taxon>Linaceae</taxon>
        <taxon>Linum</taxon>
    </lineage>
</organism>
<feature type="compositionally biased region" description="Polar residues" evidence="1">
    <location>
        <begin position="1"/>
        <end position="21"/>
    </location>
</feature>
<evidence type="ECO:0000256" key="1">
    <source>
        <dbReference type="SAM" id="MobiDB-lite"/>
    </source>
</evidence>
<reference evidence="2 3" key="1">
    <citation type="submission" date="2024-04" db="EMBL/GenBank/DDBJ databases">
        <authorList>
            <person name="Fracassetti M."/>
        </authorList>
    </citation>
    <scope>NUCLEOTIDE SEQUENCE [LARGE SCALE GENOMIC DNA]</scope>
</reference>
<protein>
    <submittedName>
        <fullName evidence="2">Uncharacterized protein</fullName>
    </submittedName>
</protein>
<dbReference type="Proteomes" id="UP001497516">
    <property type="component" value="Chromosome 1"/>
</dbReference>
<proteinExistence type="predicted"/>